<dbReference type="InterPro" id="IPR003753">
    <property type="entry name" value="Exonuc_VII_L"/>
</dbReference>
<dbReference type="InterPro" id="IPR020579">
    <property type="entry name" value="Exonuc_VII_lsu_C"/>
</dbReference>
<name>A4NVS4_HAEIF</name>
<evidence type="ECO:0000313" key="4">
    <source>
        <dbReference type="Proteomes" id="UP000005596"/>
    </source>
</evidence>
<dbReference type="GO" id="GO:0008855">
    <property type="term" value="F:exodeoxyribonuclease VII activity"/>
    <property type="evidence" value="ECO:0007669"/>
    <property type="project" value="UniProtKB-UniRule"/>
</dbReference>
<accession>A4NVS4</accession>
<dbReference type="PANTHER" id="PTHR30008">
    <property type="entry name" value="EXODEOXYRIBONUCLEASE 7 LARGE SUBUNIT"/>
    <property type="match status" value="1"/>
</dbReference>
<proteinExistence type="predicted"/>
<dbReference type="AlphaFoldDB" id="A4NVS4"/>
<organism evidence="3 4">
    <name type="scientific">Haemophilus influenzae 22.4-21</name>
    <dbReference type="NCBI Taxonomy" id="375063"/>
    <lineage>
        <taxon>Bacteria</taxon>
        <taxon>Pseudomonadati</taxon>
        <taxon>Pseudomonadota</taxon>
        <taxon>Gammaproteobacteria</taxon>
        <taxon>Pasteurellales</taxon>
        <taxon>Pasteurellaceae</taxon>
        <taxon>Haemophilus</taxon>
    </lineage>
</organism>
<evidence type="ECO:0000259" key="2">
    <source>
        <dbReference type="Pfam" id="PF02601"/>
    </source>
</evidence>
<dbReference type="EC" id="3.1.11.6" evidence="1"/>
<reference evidence="3 4" key="1">
    <citation type="journal article" date="2007" name="Genome Biol.">
        <title>Characterization and modeling of the Haemophilus influenzae core and supragenomes based on the complete genomic sequences of Rd and 12 clinical nontypeable strains.</title>
        <authorList>
            <person name="Hogg J.S."/>
            <person name="Hu F.Z."/>
            <person name="Janto B."/>
            <person name="Boissy R."/>
            <person name="Hayes J."/>
            <person name="Keefe R."/>
            <person name="Post J.C."/>
            <person name="Ehrlich G.D."/>
        </authorList>
    </citation>
    <scope>NUCLEOTIDE SEQUENCE [LARGE SCALE GENOMIC DNA]</scope>
    <source>
        <strain evidence="3 4">22.4-21</strain>
    </source>
</reference>
<dbReference type="BioCyc" id="HINF375063:G119K-227-MONOMER"/>
<dbReference type="PANTHER" id="PTHR30008:SF0">
    <property type="entry name" value="EXODEOXYRIBONUCLEASE 7 LARGE SUBUNIT"/>
    <property type="match status" value="1"/>
</dbReference>
<dbReference type="Pfam" id="PF02601">
    <property type="entry name" value="Exonuc_VII_L"/>
    <property type="match status" value="1"/>
</dbReference>
<evidence type="ECO:0000313" key="3">
    <source>
        <dbReference type="EMBL" id="EDK14804.1"/>
    </source>
</evidence>
<dbReference type="Proteomes" id="UP000005596">
    <property type="component" value="Unassembled WGS sequence"/>
</dbReference>
<gene>
    <name evidence="3" type="ORF">CGSHiR3021_09865</name>
</gene>
<evidence type="ECO:0000256" key="1">
    <source>
        <dbReference type="NCBIfam" id="TIGR00237"/>
    </source>
</evidence>
<dbReference type="EMBL" id="AAZJ01000001">
    <property type="protein sequence ID" value="EDK14804.1"/>
    <property type="molecule type" value="Genomic_DNA"/>
</dbReference>
<protein>
    <recommendedName>
        <fullName evidence="1">Exodeoxyribonuclease VII large subunit</fullName>
        <ecNumber evidence="1">3.1.11.6</ecNumber>
    </recommendedName>
</protein>
<sequence length="284" mass="32193">MARRDPSLKVVIYPTAVQGKEATAEIVQMIELANVRQEVDVLIVGRGGGSLEDLWCFNEEEVARAIFRSTLPIISAVGHETDVTIADFVADLRAPTPSAAAELVSRNQDELLQQLRHQQQRLDMAFDRLFTRKSQRLKQITLRLHNQHPQNQLRVQQAKNEQLTHRLQLAMLRQFENTQQKFTALSSRLKQNPLPYRVQRHQQRLEQLQVRLNFCVNRQVTECQNKLATLCGKLDGLSPLKVLARGYSIAENSQGKAIVSVKDVNQGDFITTQVADGKIVSKVL</sequence>
<dbReference type="NCBIfam" id="TIGR00237">
    <property type="entry name" value="xseA"/>
    <property type="match status" value="1"/>
</dbReference>
<feature type="domain" description="Exonuclease VII large subunit C-terminal" evidence="2">
    <location>
        <begin position="2"/>
        <end position="280"/>
    </location>
</feature>
<dbReference type="GO" id="GO:0006308">
    <property type="term" value="P:DNA catabolic process"/>
    <property type="evidence" value="ECO:0007669"/>
    <property type="project" value="UniProtKB-UniRule"/>
</dbReference>
<dbReference type="GO" id="GO:0009318">
    <property type="term" value="C:exodeoxyribonuclease VII complex"/>
    <property type="evidence" value="ECO:0007669"/>
    <property type="project" value="UniProtKB-UniRule"/>
</dbReference>